<keyword evidence="1" id="KW-0812">Transmembrane</keyword>
<keyword evidence="1" id="KW-0472">Membrane</keyword>
<organism evidence="2">
    <name type="scientific">Cacopsylla melanoneura</name>
    <dbReference type="NCBI Taxonomy" id="428564"/>
    <lineage>
        <taxon>Eukaryota</taxon>
        <taxon>Metazoa</taxon>
        <taxon>Ecdysozoa</taxon>
        <taxon>Arthropoda</taxon>
        <taxon>Hexapoda</taxon>
        <taxon>Insecta</taxon>
        <taxon>Pterygota</taxon>
        <taxon>Neoptera</taxon>
        <taxon>Paraneoptera</taxon>
        <taxon>Hemiptera</taxon>
        <taxon>Sternorrhyncha</taxon>
        <taxon>Psylloidea</taxon>
        <taxon>Psyllidae</taxon>
        <taxon>Psyllinae</taxon>
        <taxon>Cacopsylla</taxon>
    </lineage>
</organism>
<accession>A0A8D8WBA6</accession>
<keyword evidence="1" id="KW-1133">Transmembrane helix</keyword>
<feature type="transmembrane region" description="Helical" evidence="1">
    <location>
        <begin position="39"/>
        <end position="59"/>
    </location>
</feature>
<dbReference type="EMBL" id="HBUF01168367">
    <property type="protein sequence ID" value="CAG6651619.1"/>
    <property type="molecule type" value="Transcribed_RNA"/>
</dbReference>
<sequence length="99" mass="11685">MYSCLGFVVLDLRDGEWSWFCLRLCLQKFIDEGIHFHVFYYHCVVLMLAVIIVLFYHCVLRVPMLSVLPWVRAFLNSHSFFLVNASLMCLDNVDSNYNL</sequence>
<protein>
    <submittedName>
        <fullName evidence="2">Uncharacterized protein</fullName>
    </submittedName>
</protein>
<reference evidence="2" key="1">
    <citation type="submission" date="2021-05" db="EMBL/GenBank/DDBJ databases">
        <authorList>
            <person name="Alioto T."/>
            <person name="Alioto T."/>
            <person name="Gomez Garrido J."/>
        </authorList>
    </citation>
    <scope>NUCLEOTIDE SEQUENCE</scope>
</reference>
<evidence type="ECO:0000313" key="2">
    <source>
        <dbReference type="EMBL" id="CAG6651619.1"/>
    </source>
</evidence>
<dbReference type="AlphaFoldDB" id="A0A8D8WBA6"/>
<evidence type="ECO:0000256" key="1">
    <source>
        <dbReference type="SAM" id="Phobius"/>
    </source>
</evidence>
<name>A0A8D8WBA6_9HEMI</name>
<proteinExistence type="predicted"/>